<feature type="compositionally biased region" description="Low complexity" evidence="1">
    <location>
        <begin position="167"/>
        <end position="179"/>
    </location>
</feature>
<dbReference type="AlphaFoldDB" id="A0ABD3M371"/>
<protein>
    <recommendedName>
        <fullName evidence="2">CBF1-interacting co-repressor CIR N-terminal domain-containing protein</fullName>
    </recommendedName>
</protein>
<accession>A0ABD3M371</accession>
<feature type="domain" description="CBF1-interacting co-repressor CIR N-terminal" evidence="2">
    <location>
        <begin position="12"/>
        <end position="48"/>
    </location>
</feature>
<gene>
    <name evidence="3" type="ORF">ACHAWU_004312</name>
</gene>
<dbReference type="InterPro" id="IPR040014">
    <property type="entry name" value="CIR1"/>
</dbReference>
<evidence type="ECO:0000259" key="2">
    <source>
        <dbReference type="SMART" id="SM01083"/>
    </source>
</evidence>
<dbReference type="SMART" id="SM01083">
    <property type="entry name" value="Cir_N"/>
    <property type="match status" value="1"/>
</dbReference>
<comment type="caution">
    <text evidence="3">The sequence shown here is derived from an EMBL/GenBank/DDBJ whole genome shotgun (WGS) entry which is preliminary data.</text>
</comment>
<dbReference type="PANTHER" id="PTHR13151">
    <property type="entry name" value="CBF1 INTERACTING COREPRESSOR CIR"/>
    <property type="match status" value="1"/>
</dbReference>
<name>A0ABD3M371_9STRA</name>
<dbReference type="Proteomes" id="UP001530293">
    <property type="component" value="Unassembled WGS sequence"/>
</dbReference>
<evidence type="ECO:0000313" key="3">
    <source>
        <dbReference type="EMBL" id="KAL3758469.1"/>
    </source>
</evidence>
<organism evidence="3 4">
    <name type="scientific">Discostella pseudostelligera</name>
    <dbReference type="NCBI Taxonomy" id="259834"/>
    <lineage>
        <taxon>Eukaryota</taxon>
        <taxon>Sar</taxon>
        <taxon>Stramenopiles</taxon>
        <taxon>Ochrophyta</taxon>
        <taxon>Bacillariophyta</taxon>
        <taxon>Coscinodiscophyceae</taxon>
        <taxon>Thalassiosirophycidae</taxon>
        <taxon>Stephanodiscales</taxon>
        <taxon>Stephanodiscaceae</taxon>
        <taxon>Discostella</taxon>
    </lineage>
</organism>
<dbReference type="InterPro" id="IPR019339">
    <property type="entry name" value="CIR_N_dom"/>
</dbReference>
<feature type="region of interest" description="Disordered" evidence="1">
    <location>
        <begin position="356"/>
        <end position="403"/>
    </location>
</feature>
<keyword evidence="4" id="KW-1185">Reference proteome</keyword>
<evidence type="ECO:0000256" key="1">
    <source>
        <dbReference type="SAM" id="MobiDB-lite"/>
    </source>
</evidence>
<proteinExistence type="predicted"/>
<sequence length="824" mass="90156">MGGGLAFLTKKSFNPANWSNQKQVWEARQKDDIEKRRLAERESQLRREREEEDLARVVGGEEGHGRKALSFMYEAGKVPGLDRKVQVDNGAAAAGAACSGSGGGIDDFGGGSGGHGMTVDANGNSGMPSLFERQPGDDDAAAAFRAMLARGSMVADDQPTQPSQVDNRANSNNNEVEANNGKDEEEATNEARDRDLRTNLEKAVGRGITSGSGVTLAQQMERFPMLKGAPRVLPKSSGGGGGEDGKESSENDVVGLNFKPLGQVLRNVKCLKCGQWGHSMGDRECGVSGWNPFAAAPSTAAATTMAASSLPPPVASSSAAAAAAAAAHTNSSIVADGTRNGTTSHESEDIMLPMKRGAEKDSASSPEQAHHRRSRHKDKRSRHGRDKDESRHKRRKSSSRRRHREDDIALGYDCCMERYGRGEYGFRPGTRNRFSNGYSNGIPISPDEPLHNVDLVDEFGNELEFQYSRRANDILYIDESCVGLRDPHMACISDRFAASASKMRPPCWDNNQTVDSTLACFTPIGNKRSNCMQIAFSQNAYIFGCGGKFANDDSCGTYLEIHKPNGSPYDDEATILSDSKITVSATNGMLTTTIPLTYKGDPKRILCSYDEVDIRVGSMVRVHSDAPTCCCPPWLSPLRTSKIGAFFCPKRQWSKDGGPFAPALSSLEEEYMDDRFQRSFPWCPALDAEDQDFIMCTQERVFADDVEMSDPSRYFVHPCTTLEEVDGGGYTSADVSGIYNNRCPYGVAFKGCGLGLSPNHGCHMKDHRFSFKDEIGKVFRVSDDKKYGVSFNDGRSLYWFDRNELEFLKPDGSYEVWWTVAVSQ</sequence>
<feature type="compositionally biased region" description="Basic residues" evidence="1">
    <location>
        <begin position="370"/>
        <end position="384"/>
    </location>
</feature>
<feature type="region of interest" description="Disordered" evidence="1">
    <location>
        <begin position="225"/>
        <end position="253"/>
    </location>
</feature>
<reference evidence="3 4" key="1">
    <citation type="submission" date="2024-10" db="EMBL/GenBank/DDBJ databases">
        <title>Updated reference genomes for cyclostephanoid diatoms.</title>
        <authorList>
            <person name="Roberts W.R."/>
            <person name="Alverson A.J."/>
        </authorList>
    </citation>
    <scope>NUCLEOTIDE SEQUENCE [LARGE SCALE GENOMIC DNA]</scope>
    <source>
        <strain evidence="3 4">AJA232-27</strain>
    </source>
</reference>
<dbReference type="PANTHER" id="PTHR13151:SF2">
    <property type="entry name" value="COREPRESSOR INTERACTING WITH RBPJ 1"/>
    <property type="match status" value="1"/>
</dbReference>
<dbReference type="Pfam" id="PF10197">
    <property type="entry name" value="Cir_N"/>
    <property type="match status" value="1"/>
</dbReference>
<feature type="compositionally biased region" description="Basic and acidic residues" evidence="1">
    <location>
        <begin position="189"/>
        <end position="204"/>
    </location>
</feature>
<feature type="region of interest" description="Disordered" evidence="1">
    <location>
        <begin position="153"/>
        <end position="204"/>
    </location>
</feature>
<evidence type="ECO:0000313" key="4">
    <source>
        <dbReference type="Proteomes" id="UP001530293"/>
    </source>
</evidence>
<dbReference type="EMBL" id="JALLBG020000229">
    <property type="protein sequence ID" value="KAL3758469.1"/>
    <property type="molecule type" value="Genomic_DNA"/>
</dbReference>
<feature type="compositionally biased region" description="Basic residues" evidence="1">
    <location>
        <begin position="392"/>
        <end position="403"/>
    </location>
</feature>